<evidence type="ECO:0000313" key="5">
    <source>
        <dbReference type="EMBL" id="RMZ57209.1"/>
    </source>
</evidence>
<proteinExistence type="predicted"/>
<dbReference type="Pfam" id="PF21034">
    <property type="entry name" value="BCAS3_WD40"/>
    <property type="match status" value="1"/>
</dbReference>
<evidence type="ECO:0000259" key="3">
    <source>
        <dbReference type="Pfam" id="PF09368"/>
    </source>
</evidence>
<organism evidence="5 6">
    <name type="scientific">Auxenochlorella protothecoides</name>
    <name type="common">Green microalga</name>
    <name type="synonym">Chlorella protothecoides</name>
    <dbReference type="NCBI Taxonomy" id="3075"/>
    <lineage>
        <taxon>Eukaryota</taxon>
        <taxon>Viridiplantae</taxon>
        <taxon>Chlorophyta</taxon>
        <taxon>core chlorophytes</taxon>
        <taxon>Trebouxiophyceae</taxon>
        <taxon>Chlorellales</taxon>
        <taxon>Chlorellaceae</taxon>
        <taxon>Auxenochlorella</taxon>
    </lineage>
</organism>
<reference evidence="6" key="1">
    <citation type="journal article" date="2018" name="Algal Res.">
        <title>Characterization of plant carbon substrate utilization by Auxenochlorella protothecoides.</title>
        <authorList>
            <person name="Vogler B.W."/>
            <person name="Starkenburg S.R."/>
            <person name="Sudasinghe N."/>
            <person name="Schambach J.Y."/>
            <person name="Rollin J.A."/>
            <person name="Pattathil S."/>
            <person name="Barry A.N."/>
        </authorList>
    </citation>
    <scope>NUCLEOTIDE SEQUENCE [LARGE SCALE GENOMIC DNA]</scope>
    <source>
        <strain evidence="6">UTEX 25</strain>
    </source>
</reference>
<feature type="non-terminal residue" evidence="5">
    <location>
        <position position="1"/>
    </location>
</feature>
<name>A0A3M7L4S0_AUXPR</name>
<feature type="region of interest" description="Disordered" evidence="2">
    <location>
        <begin position="481"/>
        <end position="508"/>
    </location>
</feature>
<feature type="region of interest" description="Disordered" evidence="2">
    <location>
        <begin position="1"/>
        <end position="23"/>
    </location>
</feature>
<evidence type="ECO:0000313" key="6">
    <source>
        <dbReference type="Proteomes" id="UP000279271"/>
    </source>
</evidence>
<comment type="caution">
    <text evidence="5">The sequence shown here is derived from an EMBL/GenBank/DDBJ whole genome shotgun (WGS) entry which is preliminary data.</text>
</comment>
<dbReference type="EMBL" id="QOKY01000128">
    <property type="protein sequence ID" value="RMZ57209.1"/>
    <property type="molecule type" value="Genomic_DNA"/>
</dbReference>
<gene>
    <name evidence="5" type="ORF">APUTEX25_004043</name>
</gene>
<dbReference type="InterPro" id="IPR007146">
    <property type="entry name" value="Sas10/Utp3/C1D"/>
</dbReference>
<dbReference type="InterPro" id="IPR048382">
    <property type="entry name" value="BCAS3_WD40"/>
</dbReference>
<dbReference type="GO" id="GO:0000462">
    <property type="term" value="P:maturation of SSU-rRNA from tricistronic rRNA transcript (SSU-rRNA, 5.8S rRNA, LSU-rRNA)"/>
    <property type="evidence" value="ECO:0007669"/>
    <property type="project" value="TreeGrafter"/>
</dbReference>
<evidence type="ECO:0000256" key="2">
    <source>
        <dbReference type="SAM" id="MobiDB-lite"/>
    </source>
</evidence>
<feature type="domain" description="BCAS3 WD40" evidence="4">
    <location>
        <begin position="702"/>
        <end position="861"/>
    </location>
</feature>
<accession>A0A3M7L4S0</accession>
<evidence type="ECO:0000259" key="4">
    <source>
        <dbReference type="Pfam" id="PF21034"/>
    </source>
</evidence>
<dbReference type="PANTHER" id="PTHR13237:SF9">
    <property type="entry name" value="NEUROGUIDIN"/>
    <property type="match status" value="1"/>
</dbReference>
<dbReference type="AlphaFoldDB" id="A0A3M7L4S0"/>
<dbReference type="Pfam" id="PF09368">
    <property type="entry name" value="Sas10"/>
    <property type="match status" value="1"/>
</dbReference>
<feature type="compositionally biased region" description="Basic and acidic residues" evidence="2">
    <location>
        <begin position="63"/>
        <end position="72"/>
    </location>
</feature>
<feature type="domain" description="Sas10 C-terminal" evidence="3">
    <location>
        <begin position="583"/>
        <end position="652"/>
    </location>
</feature>
<dbReference type="InterPro" id="IPR018972">
    <property type="entry name" value="Sas10_C_dom"/>
</dbReference>
<dbReference type="Pfam" id="PF04000">
    <property type="entry name" value="Sas10_Utp3"/>
    <property type="match status" value="1"/>
</dbReference>
<feature type="region of interest" description="Disordered" evidence="2">
    <location>
        <begin position="520"/>
        <end position="541"/>
    </location>
</feature>
<keyword evidence="1" id="KW-0597">Phosphoprotein</keyword>
<sequence length="977" mass="103964">DSDGSESEELAMHGEEDEVSDVESIEDAVFDIDAASDDDSEDEEFAADERYAALARQAKTLEAKLRIARGEKDEGESGSDDEEEEGKHGEGRWGNKRAYYDADNIDLEGSEEEDALQEEEEEARRLQSAVLSGLDPEDYGVAEGGDSPSSSEDGSEGEGAGDVEFVPRDIAGLTEAERAAAAAQVAPELAGLLAELRGSLAEVRHRVGPLLKEVREGELATAEGLSYLEAKHLLLLQYCIGIVVYLLLKAEGRQVAGHPVIARLVEIKAYLERVRPIDKRLRHQMDKLLAAAGAVAGAGPGSLAHGPRPEALLAEGDALAAAAAGEGGEELLAAAEEEAAEQARVGGTGLYRPPRLNPVSMEMEEGRATERQERHLVHKARRAGRSTLLSEIAREVEGAPEELRETLTGMDSAAAVRQRHRLAAREAVEEDLMLRVPLSREEGKAQRAARRAGLAGAALLDDFREDVASVLEGGLGGDFQRHRTGQRWGGDASAAGAARPRSGDADLPAREPLAKRRAAFDSVAAKKAQRTSGEKSAGGELARTEDEFYASVKASKAEARRVAKEAYKYPDTQVPLEEPQAPGARGITTAIEKNRGFTPHRRRDLKNPRKKNRIKFDEATVRRKGQVQGVKAGAAGSYGGEATGIKSRISKSAYRDRARQLAGRSLVVGLSALSSAGSKVARAAVAGVGALTATDREKVTAVRFASLEGQGGSPVLLVAYETGFQVWSLENSSEPLELVSRRDGPVRLLDMLAPPAAPAMAGASVVPDSPLAGMHPVLVLAPGSTPAHPDPPPALRFYSLRSHATVHSLALSAPALALAASRRLLLISFPGQLAAFDAVTLEQKFTCLAYSPPSLPHPSVNSNGHEAATPLPAAVPFALGPAWLAYPSPQAERWDLGRRYGWLEREGEVAGSPGEDSDAAVDGERHADAAGVQEDGAASPRERQRWLAQVEPVWGYWPEPELALRAAVRLCPQGSAA</sequence>
<evidence type="ECO:0000256" key="1">
    <source>
        <dbReference type="ARBA" id="ARBA00022553"/>
    </source>
</evidence>
<protein>
    <submittedName>
        <fullName evidence="5">Uncharacterized protein</fullName>
    </submittedName>
</protein>
<dbReference type="GO" id="GO:0032040">
    <property type="term" value="C:small-subunit processome"/>
    <property type="evidence" value="ECO:0007669"/>
    <property type="project" value="TreeGrafter"/>
</dbReference>
<dbReference type="PANTHER" id="PTHR13237">
    <property type="entry name" value="SOMETHING ABOUT SILENCING PROTEIN 10-RELATED"/>
    <property type="match status" value="1"/>
</dbReference>
<feature type="compositionally biased region" description="Acidic residues" evidence="2">
    <location>
        <begin position="103"/>
        <end position="121"/>
    </location>
</feature>
<dbReference type="Proteomes" id="UP000279271">
    <property type="component" value="Unassembled WGS sequence"/>
</dbReference>
<feature type="region of interest" description="Disordered" evidence="2">
    <location>
        <begin position="63"/>
        <end position="162"/>
    </location>
</feature>
<feature type="compositionally biased region" description="Acidic residues" evidence="2">
    <location>
        <begin position="73"/>
        <end position="84"/>
    </location>
</feature>
<feature type="compositionally biased region" description="Low complexity" evidence="2">
    <location>
        <begin position="489"/>
        <end position="500"/>
    </location>
</feature>